<evidence type="ECO:0000259" key="1">
    <source>
        <dbReference type="Pfam" id="PF20020"/>
    </source>
</evidence>
<dbReference type="InterPro" id="IPR045536">
    <property type="entry name" value="DUF6431"/>
</dbReference>
<dbReference type="Pfam" id="PF20020">
    <property type="entry name" value="DUF6431"/>
    <property type="match status" value="1"/>
</dbReference>
<sequence length="194" mass="22720">MIVLEKIASVQTYLEIFSESCPAEHRPTCCLKCQWQGILHKHGRFHRTLYTIEAVYQLWIYRFRCPQCKKTAGLLPCFMLPHQTAGLDIQEKAIEQESEGQSQEKIADTTIAGTSSYSVKTVRRWLTHWKKWEKQWGNDTRALLLQRYPFLDLPIGAKKPRTNLGWLLCLWQECLQKDKRLSGGLLQWIQSQKK</sequence>
<dbReference type="KEGG" id="hcv:FTV88_1240"/>
<feature type="domain" description="DUF6431" evidence="1">
    <location>
        <begin position="36"/>
        <end position="106"/>
    </location>
</feature>
<organism evidence="2 3">
    <name type="scientific">Heliorestis convoluta</name>
    <dbReference type="NCBI Taxonomy" id="356322"/>
    <lineage>
        <taxon>Bacteria</taxon>
        <taxon>Bacillati</taxon>
        <taxon>Bacillota</taxon>
        <taxon>Clostridia</taxon>
        <taxon>Eubacteriales</taxon>
        <taxon>Heliobacteriaceae</taxon>
        <taxon>Heliorestis</taxon>
    </lineage>
</organism>
<dbReference type="EMBL" id="CP045875">
    <property type="protein sequence ID" value="QGG47387.1"/>
    <property type="molecule type" value="Genomic_DNA"/>
</dbReference>
<name>A0A5Q2MXS3_9FIRM</name>
<protein>
    <submittedName>
        <fullName evidence="2">Type II secretory pathway component ExeA</fullName>
    </submittedName>
</protein>
<reference evidence="3" key="1">
    <citation type="submission" date="2019-11" db="EMBL/GenBank/DDBJ databases">
        <title>Genome sequence of Heliorestis convoluta strain HH, an alkaliphilic and minimalistic phototrophic bacterium from a soda lake in Egypt.</title>
        <authorList>
            <person name="Dewey E.D."/>
            <person name="Stokes L.M."/>
            <person name="Burchell B.M."/>
            <person name="Shaffer K.N."/>
            <person name="Huntington A.M."/>
            <person name="Baker J.M."/>
            <person name="Nadendla S."/>
            <person name="Giglio M.G."/>
            <person name="Touchman J.W."/>
            <person name="Blankenship R.E."/>
            <person name="Madigan M.T."/>
            <person name="Sattley W.M."/>
        </authorList>
    </citation>
    <scope>NUCLEOTIDE SEQUENCE [LARGE SCALE GENOMIC DNA]</scope>
    <source>
        <strain evidence="3">HH</strain>
    </source>
</reference>
<evidence type="ECO:0000313" key="2">
    <source>
        <dbReference type="EMBL" id="QGG47387.1"/>
    </source>
</evidence>
<accession>A0A5Q2MXS3</accession>
<dbReference type="AlphaFoldDB" id="A0A5Q2MXS3"/>
<dbReference type="Proteomes" id="UP000366051">
    <property type="component" value="Chromosome"/>
</dbReference>
<evidence type="ECO:0000313" key="3">
    <source>
        <dbReference type="Proteomes" id="UP000366051"/>
    </source>
</evidence>
<proteinExistence type="predicted"/>
<gene>
    <name evidence="2" type="ORF">FTV88_1240</name>
</gene>
<keyword evidence="3" id="KW-1185">Reference proteome</keyword>